<feature type="transmembrane region" description="Helical" evidence="1">
    <location>
        <begin position="99"/>
        <end position="117"/>
    </location>
</feature>
<feature type="transmembrane region" description="Helical" evidence="1">
    <location>
        <begin position="37"/>
        <end position="55"/>
    </location>
</feature>
<dbReference type="PANTHER" id="PTHR22911">
    <property type="entry name" value="ACYL-MALONYL CONDENSING ENZYME-RELATED"/>
    <property type="match status" value="1"/>
</dbReference>
<feature type="transmembrane region" description="Helical" evidence="1">
    <location>
        <begin position="148"/>
        <end position="166"/>
    </location>
</feature>
<feature type="transmembrane region" description="Helical" evidence="1">
    <location>
        <begin position="124"/>
        <end position="142"/>
    </location>
</feature>
<sequence length="292" mass="30213">MNDTLRGAALMVGSMACFAVEDGLIKGLSGAFPPAQIIWMLGLGGALAFALWLVLSRQRVWSAHYLRPQVLLRTGFEVLGTCCFVSSLALLPLALASAIIQATPLVVAMGAALFLGATVGWRRWLAILVGFAGVLIIIRPGGAGFDPATLLAVAGMLGLAGRDLVTRTMPGAVSGARLSLHAFAALVPGGLLLQWALGAPPVMPDAGQFGLLAVCVCIGMAGYLTIVAATRLGDISVVSSFRYSRMLFALVVGGIAFGERPDIATILGVIIVIGSGVFTLLREARLRTASQA</sequence>
<dbReference type="EMBL" id="CXPG01000021">
    <property type="protein sequence ID" value="CTQ34149.1"/>
    <property type="molecule type" value="Genomic_DNA"/>
</dbReference>
<feature type="transmembrane region" description="Helical" evidence="1">
    <location>
        <begin position="209"/>
        <end position="229"/>
    </location>
</feature>
<accession>A0A0M6XSL9</accession>
<dbReference type="PANTHER" id="PTHR22911:SF135">
    <property type="entry name" value="BLR4310 PROTEIN"/>
    <property type="match status" value="1"/>
</dbReference>
<reference evidence="3 4" key="1">
    <citation type="submission" date="2015-07" db="EMBL/GenBank/DDBJ databases">
        <authorList>
            <person name="Noorani M."/>
        </authorList>
    </citation>
    <scope>NUCLEOTIDE SEQUENCE [LARGE SCALE GENOMIC DNA]</scope>
    <source>
        <strain evidence="3 4">CECT 5088</strain>
    </source>
</reference>
<dbReference type="SUPFAM" id="SSF103481">
    <property type="entry name" value="Multidrug resistance efflux transporter EmrE"/>
    <property type="match status" value="2"/>
</dbReference>
<dbReference type="Pfam" id="PF00892">
    <property type="entry name" value="EamA"/>
    <property type="match status" value="2"/>
</dbReference>
<organism evidence="3 4">
    <name type="scientific">Jannaschia rubra</name>
    <dbReference type="NCBI Taxonomy" id="282197"/>
    <lineage>
        <taxon>Bacteria</taxon>
        <taxon>Pseudomonadati</taxon>
        <taxon>Pseudomonadota</taxon>
        <taxon>Alphaproteobacteria</taxon>
        <taxon>Rhodobacterales</taxon>
        <taxon>Roseobacteraceae</taxon>
        <taxon>Jannaschia</taxon>
    </lineage>
</organism>
<feature type="domain" description="EamA" evidence="2">
    <location>
        <begin position="6"/>
        <end position="138"/>
    </location>
</feature>
<dbReference type="InterPro" id="IPR037185">
    <property type="entry name" value="EmrE-like"/>
</dbReference>
<dbReference type="PROSITE" id="PS51257">
    <property type="entry name" value="PROKAR_LIPOPROTEIN"/>
    <property type="match status" value="1"/>
</dbReference>
<dbReference type="RefSeq" id="WP_055683533.1">
    <property type="nucleotide sequence ID" value="NZ_CXPG01000021.1"/>
</dbReference>
<name>A0A0M6XSL9_9RHOB</name>
<feature type="transmembrane region" description="Helical" evidence="1">
    <location>
        <begin position="178"/>
        <end position="197"/>
    </location>
</feature>
<feature type="transmembrane region" description="Helical" evidence="1">
    <location>
        <begin position="263"/>
        <end position="281"/>
    </location>
</feature>
<evidence type="ECO:0000259" key="2">
    <source>
        <dbReference type="Pfam" id="PF00892"/>
    </source>
</evidence>
<keyword evidence="1" id="KW-1133">Transmembrane helix</keyword>
<dbReference type="GO" id="GO:0016020">
    <property type="term" value="C:membrane"/>
    <property type="evidence" value="ECO:0007669"/>
    <property type="project" value="InterPro"/>
</dbReference>
<feature type="transmembrane region" description="Helical" evidence="1">
    <location>
        <begin position="76"/>
        <end position="93"/>
    </location>
</feature>
<keyword evidence="1" id="KW-0812">Transmembrane</keyword>
<gene>
    <name evidence="3" type="ORF">JAN5088_02942</name>
</gene>
<keyword evidence="1" id="KW-0472">Membrane</keyword>
<feature type="domain" description="EamA" evidence="2">
    <location>
        <begin position="153"/>
        <end position="279"/>
    </location>
</feature>
<evidence type="ECO:0000313" key="3">
    <source>
        <dbReference type="EMBL" id="CTQ34149.1"/>
    </source>
</evidence>
<protein>
    <submittedName>
        <fullName evidence="3">Carboxylate/amino acid/amine transporter</fullName>
    </submittedName>
</protein>
<feature type="transmembrane region" description="Helical" evidence="1">
    <location>
        <begin position="241"/>
        <end position="257"/>
    </location>
</feature>
<proteinExistence type="predicted"/>
<dbReference type="InterPro" id="IPR000620">
    <property type="entry name" value="EamA_dom"/>
</dbReference>
<evidence type="ECO:0000256" key="1">
    <source>
        <dbReference type="SAM" id="Phobius"/>
    </source>
</evidence>
<dbReference type="Proteomes" id="UP000048908">
    <property type="component" value="Unassembled WGS sequence"/>
</dbReference>
<dbReference type="AlphaFoldDB" id="A0A0M6XSL9"/>
<evidence type="ECO:0000313" key="4">
    <source>
        <dbReference type="Proteomes" id="UP000048908"/>
    </source>
</evidence>
<dbReference type="STRING" id="282197.SAMN04488517_103195"/>
<keyword evidence="4" id="KW-1185">Reference proteome</keyword>
<dbReference type="OrthoDB" id="7165334at2"/>